<keyword evidence="5 6" id="KW-0012">Acyltransferase</keyword>
<dbReference type="SUPFAM" id="SSF51230">
    <property type="entry name" value="Single hybrid motif"/>
    <property type="match status" value="1"/>
</dbReference>
<protein>
    <recommendedName>
        <fullName evidence="6">Dihydrolipoamide acetyltransferase component of pyruvate dehydrogenase complex</fullName>
        <ecNumber evidence="6">2.3.1.-</ecNumber>
    </recommendedName>
</protein>
<evidence type="ECO:0000256" key="3">
    <source>
        <dbReference type="ARBA" id="ARBA00022679"/>
    </source>
</evidence>
<feature type="region of interest" description="Disordered" evidence="7">
    <location>
        <begin position="163"/>
        <end position="286"/>
    </location>
</feature>
<dbReference type="HOGENOM" id="CLU_016733_10_0_11"/>
<feature type="domain" description="Peripheral subunit-binding (PSBD)" evidence="9">
    <location>
        <begin position="310"/>
        <end position="347"/>
    </location>
</feature>
<dbReference type="InterPro" id="IPR003016">
    <property type="entry name" value="2-oxoA_DH_lipoyl-BS"/>
</dbReference>
<evidence type="ECO:0000256" key="2">
    <source>
        <dbReference type="ARBA" id="ARBA00007317"/>
    </source>
</evidence>
<keyword evidence="3 6" id="KW-0808">Transferase</keyword>
<evidence type="ECO:0000259" key="9">
    <source>
        <dbReference type="PROSITE" id="PS51826"/>
    </source>
</evidence>
<dbReference type="PANTHER" id="PTHR43178">
    <property type="entry name" value="DIHYDROLIPOAMIDE ACETYLTRANSFERASE COMPONENT OF PYRUVATE DEHYDROGENASE COMPLEX"/>
    <property type="match status" value="1"/>
</dbReference>
<dbReference type="PROSITE" id="PS51826">
    <property type="entry name" value="PSBD"/>
    <property type="match status" value="1"/>
</dbReference>
<evidence type="ECO:0000256" key="1">
    <source>
        <dbReference type="ARBA" id="ARBA00001938"/>
    </source>
</evidence>
<dbReference type="Proteomes" id="UP000000851">
    <property type="component" value="Chromosome"/>
</dbReference>
<dbReference type="Pfam" id="PF00198">
    <property type="entry name" value="2-oxoacid_dh"/>
    <property type="match status" value="1"/>
</dbReference>
<dbReference type="Gene3D" id="2.40.50.100">
    <property type="match status" value="1"/>
</dbReference>
<dbReference type="FunFam" id="3.30.559.10:FF:000007">
    <property type="entry name" value="Dihydrolipoamide acetyltransferase component of pyruvate dehydrogenase complex"/>
    <property type="match status" value="1"/>
</dbReference>
<keyword evidence="11" id="KW-1185">Reference proteome</keyword>
<dbReference type="STRING" id="479433.Caci_6169"/>
<dbReference type="eggNOG" id="COG0508">
    <property type="taxonomic scope" value="Bacteria"/>
</dbReference>
<keyword evidence="4 6" id="KW-0450">Lipoyl</keyword>
<dbReference type="InParanoid" id="C7QIE6"/>
<dbReference type="PROSITE" id="PS00189">
    <property type="entry name" value="LIPOYL"/>
    <property type="match status" value="1"/>
</dbReference>
<evidence type="ECO:0000313" key="11">
    <source>
        <dbReference type="Proteomes" id="UP000000851"/>
    </source>
</evidence>
<feature type="compositionally biased region" description="Low complexity" evidence="7">
    <location>
        <begin position="238"/>
        <end position="274"/>
    </location>
</feature>
<proteinExistence type="inferred from homology"/>
<organism evidence="10 11">
    <name type="scientific">Catenulispora acidiphila (strain DSM 44928 / JCM 14897 / NBRC 102108 / NRRL B-24433 / ID139908)</name>
    <dbReference type="NCBI Taxonomy" id="479433"/>
    <lineage>
        <taxon>Bacteria</taxon>
        <taxon>Bacillati</taxon>
        <taxon>Actinomycetota</taxon>
        <taxon>Actinomycetes</taxon>
        <taxon>Catenulisporales</taxon>
        <taxon>Catenulisporaceae</taxon>
        <taxon>Catenulispora</taxon>
    </lineage>
</organism>
<dbReference type="Gene3D" id="3.30.559.10">
    <property type="entry name" value="Chloramphenicol acetyltransferase-like domain"/>
    <property type="match status" value="1"/>
</dbReference>
<dbReference type="Gene3D" id="4.10.320.10">
    <property type="entry name" value="E3-binding domain"/>
    <property type="match status" value="1"/>
</dbReference>
<dbReference type="InterPro" id="IPR050743">
    <property type="entry name" value="2-oxoacid_DH_E2_comp"/>
</dbReference>
<feature type="compositionally biased region" description="Gly residues" evidence="7">
    <location>
        <begin position="220"/>
        <end position="237"/>
    </location>
</feature>
<dbReference type="PROSITE" id="PS50968">
    <property type="entry name" value="BIOTINYL_LIPOYL"/>
    <property type="match status" value="1"/>
</dbReference>
<accession>C7QIE6</accession>
<evidence type="ECO:0000256" key="5">
    <source>
        <dbReference type="ARBA" id="ARBA00023315"/>
    </source>
</evidence>
<sequence length="596" mass="59004">MGGPVTARVFLLPDLGEGLTEAEIIAWHVTVGEHVSVDQVVCEVETAKASVEVPCPYAGEVVELHGAVGDVVDVGKPLISIAAAVVAAAGGGAGGAGSSDNRPQGLKAAPEEPADRARLDAAARNGAKIGSGGSAGSGSGSGSGNVLVGYGTAESGGVRRRRVVSGFGGHGGSPRVHGAPVAGSGDGGAVSNGAAGSSDAEGNGSAGAGAASSGATSGAEGHGSAHGTGAAGSGSMGSGAARDGSADSAAARHVSADSAAARNGSAGSAAARNGSAGGGSASSPSAAKAVPALSGAAVQERSGAAPRIAVVSPLVRRLAKEGGLDLASVQGTGPEGLIMRRDVEAALAAPAAAPASLALSSSAGIAELERVPLRGLRKTVAEKLSRSRREIPDATTWVDVDATGLMELRAALNRDASARKISLLAVLARICVAGLARYPELNATVDVEQQEIVRYADVNLGFAAQTDRGLVVPVVHGAHRMSTEELAAEFERLTAAARAGSLPLSDLTGSTFTLNNYGVYGVDGSTPILNHPEAAMLGVGRIVKKPWVVADELAIRQVTQLSFTFDHRVCDGGVAGGFLRYVADLVEEPARLLRSL</sequence>
<dbReference type="InterPro" id="IPR023213">
    <property type="entry name" value="CAT-like_dom_sf"/>
</dbReference>
<feature type="domain" description="Lipoyl-binding" evidence="8">
    <location>
        <begin position="7"/>
        <end position="82"/>
    </location>
</feature>
<evidence type="ECO:0000256" key="6">
    <source>
        <dbReference type="RuleBase" id="RU003423"/>
    </source>
</evidence>
<evidence type="ECO:0000259" key="8">
    <source>
        <dbReference type="PROSITE" id="PS50968"/>
    </source>
</evidence>
<dbReference type="PANTHER" id="PTHR43178:SF5">
    <property type="entry name" value="LIPOAMIDE ACYLTRANSFERASE COMPONENT OF BRANCHED-CHAIN ALPHA-KETO ACID DEHYDROGENASE COMPLEX, MITOCHONDRIAL"/>
    <property type="match status" value="1"/>
</dbReference>
<dbReference type="InterPro" id="IPR036625">
    <property type="entry name" value="E3-bd_dom_sf"/>
</dbReference>
<dbReference type="InterPro" id="IPR011053">
    <property type="entry name" value="Single_hybrid_motif"/>
</dbReference>
<dbReference type="InterPro" id="IPR001078">
    <property type="entry name" value="2-oxoacid_DH_actylTfrase"/>
</dbReference>
<comment type="similarity">
    <text evidence="2 6">Belongs to the 2-oxoacid dehydrogenase family.</text>
</comment>
<name>C7QIE6_CATAD</name>
<gene>
    <name evidence="10" type="ordered locus">Caci_6169</name>
</gene>
<reference evidence="10 11" key="1">
    <citation type="journal article" date="2009" name="Stand. Genomic Sci.">
        <title>Complete genome sequence of Catenulispora acidiphila type strain (ID 139908).</title>
        <authorList>
            <person name="Copeland A."/>
            <person name="Lapidus A."/>
            <person name="Glavina Del Rio T."/>
            <person name="Nolan M."/>
            <person name="Lucas S."/>
            <person name="Chen F."/>
            <person name="Tice H."/>
            <person name="Cheng J.F."/>
            <person name="Bruce D."/>
            <person name="Goodwin L."/>
            <person name="Pitluck S."/>
            <person name="Mikhailova N."/>
            <person name="Pati A."/>
            <person name="Ivanova N."/>
            <person name="Mavromatis K."/>
            <person name="Chen A."/>
            <person name="Palaniappan K."/>
            <person name="Chain P."/>
            <person name="Land M."/>
            <person name="Hauser L."/>
            <person name="Chang Y.J."/>
            <person name="Jeffries C.D."/>
            <person name="Chertkov O."/>
            <person name="Brettin T."/>
            <person name="Detter J.C."/>
            <person name="Han C."/>
            <person name="Ali Z."/>
            <person name="Tindall B.J."/>
            <person name="Goker M."/>
            <person name="Bristow J."/>
            <person name="Eisen J.A."/>
            <person name="Markowitz V."/>
            <person name="Hugenholtz P."/>
            <person name="Kyrpides N.C."/>
            <person name="Klenk H.P."/>
        </authorList>
    </citation>
    <scope>NUCLEOTIDE SEQUENCE [LARGE SCALE GENOMIC DNA]</scope>
    <source>
        <strain evidence="11">DSM 44928 / JCM 14897 / NBRC 102108 / NRRL B-24433 / ID139908</strain>
    </source>
</reference>
<dbReference type="SUPFAM" id="SSF52777">
    <property type="entry name" value="CoA-dependent acyltransferases"/>
    <property type="match status" value="1"/>
</dbReference>
<dbReference type="InterPro" id="IPR004167">
    <property type="entry name" value="PSBD"/>
</dbReference>
<dbReference type="AlphaFoldDB" id="C7QIE6"/>
<dbReference type="CDD" id="cd06849">
    <property type="entry name" value="lipoyl_domain"/>
    <property type="match status" value="1"/>
</dbReference>
<comment type="cofactor">
    <cofactor evidence="1 6">
        <name>(R)-lipoate</name>
        <dbReference type="ChEBI" id="CHEBI:83088"/>
    </cofactor>
</comment>
<dbReference type="EC" id="2.3.1.-" evidence="6"/>
<evidence type="ECO:0000313" key="10">
    <source>
        <dbReference type="EMBL" id="ACU75023.1"/>
    </source>
</evidence>
<feature type="compositionally biased region" description="Low complexity" evidence="7">
    <location>
        <begin position="191"/>
        <end position="219"/>
    </location>
</feature>
<dbReference type="Pfam" id="PF02817">
    <property type="entry name" value="E3_binding"/>
    <property type="match status" value="1"/>
</dbReference>
<dbReference type="SUPFAM" id="SSF47005">
    <property type="entry name" value="Peripheral subunit-binding domain of 2-oxo acid dehydrogenase complex"/>
    <property type="match status" value="1"/>
</dbReference>
<dbReference type="GO" id="GO:0005737">
    <property type="term" value="C:cytoplasm"/>
    <property type="evidence" value="ECO:0007669"/>
    <property type="project" value="TreeGrafter"/>
</dbReference>
<dbReference type="Pfam" id="PF00364">
    <property type="entry name" value="Biotin_lipoyl"/>
    <property type="match status" value="1"/>
</dbReference>
<dbReference type="EMBL" id="CP001700">
    <property type="protein sequence ID" value="ACU75023.1"/>
    <property type="molecule type" value="Genomic_DNA"/>
</dbReference>
<dbReference type="KEGG" id="cai:Caci_6169"/>
<evidence type="ECO:0000256" key="7">
    <source>
        <dbReference type="SAM" id="MobiDB-lite"/>
    </source>
</evidence>
<dbReference type="InterPro" id="IPR000089">
    <property type="entry name" value="Biotin_lipoyl"/>
</dbReference>
<dbReference type="GO" id="GO:0016407">
    <property type="term" value="F:acetyltransferase activity"/>
    <property type="evidence" value="ECO:0007669"/>
    <property type="project" value="TreeGrafter"/>
</dbReference>
<evidence type="ECO:0000256" key="4">
    <source>
        <dbReference type="ARBA" id="ARBA00022823"/>
    </source>
</evidence>
<feature type="compositionally biased region" description="Low complexity" evidence="7">
    <location>
        <begin position="173"/>
        <end position="183"/>
    </location>
</feature>
<dbReference type="GO" id="GO:0031405">
    <property type="term" value="F:lipoic acid binding"/>
    <property type="evidence" value="ECO:0007669"/>
    <property type="project" value="TreeGrafter"/>
</dbReference>
<feature type="region of interest" description="Disordered" evidence="7">
    <location>
        <begin position="92"/>
        <end position="117"/>
    </location>
</feature>